<feature type="region of interest" description="Disordered" evidence="1">
    <location>
        <begin position="1"/>
        <end position="164"/>
    </location>
</feature>
<dbReference type="AlphaFoldDB" id="G3QCF4"/>
<reference evidence="2" key="2">
    <citation type="submission" date="2024-04" db="UniProtKB">
        <authorList>
            <consortium name="Ensembl"/>
        </authorList>
    </citation>
    <scope>IDENTIFICATION</scope>
</reference>
<dbReference type="Bgee" id="ENSGACG00000020852">
    <property type="expression patterns" value="Expressed in heart and 12 other cell types or tissues"/>
</dbReference>
<proteinExistence type="predicted"/>
<reference evidence="2" key="1">
    <citation type="submission" date="2006-01" db="EMBL/GenBank/DDBJ databases">
        <authorList>
            <person name="Lindblad-Toh K."/>
            <person name="Mauceli E."/>
            <person name="Grabherr M."/>
            <person name="Chang J.L."/>
            <person name="Lander E.S."/>
        </authorList>
    </citation>
    <scope>NUCLEOTIDE SEQUENCE [LARGE SCALE GENOMIC DNA]</scope>
</reference>
<dbReference type="InParanoid" id="G3QCF4"/>
<accession>G3QCF4</accession>
<organism evidence="2">
    <name type="scientific">Gasterosteus aculeatus</name>
    <name type="common">Three-spined stickleback</name>
    <dbReference type="NCBI Taxonomy" id="69293"/>
    <lineage>
        <taxon>Eukaryota</taxon>
        <taxon>Metazoa</taxon>
        <taxon>Chordata</taxon>
        <taxon>Craniata</taxon>
        <taxon>Vertebrata</taxon>
        <taxon>Euteleostomi</taxon>
        <taxon>Actinopterygii</taxon>
        <taxon>Neopterygii</taxon>
        <taxon>Teleostei</taxon>
        <taxon>Neoteleostei</taxon>
        <taxon>Acanthomorphata</taxon>
        <taxon>Eupercaria</taxon>
        <taxon>Perciformes</taxon>
        <taxon>Cottioidei</taxon>
        <taxon>Gasterosteales</taxon>
        <taxon>Gasterosteidae</taxon>
        <taxon>Gasterosteus</taxon>
    </lineage>
</organism>
<evidence type="ECO:0000256" key="1">
    <source>
        <dbReference type="SAM" id="MobiDB-lite"/>
    </source>
</evidence>
<evidence type="ECO:0000313" key="2">
    <source>
        <dbReference type="Ensembl" id="ENSGACP00000027570.1"/>
    </source>
</evidence>
<dbReference type="STRING" id="69293.ENSGACP00000027570"/>
<feature type="compositionally biased region" description="Low complexity" evidence="1">
    <location>
        <begin position="99"/>
        <end position="113"/>
    </location>
</feature>
<protein>
    <submittedName>
        <fullName evidence="2">Uncharacterized protein</fullName>
    </submittedName>
</protein>
<name>G3QCF4_GASAC</name>
<sequence>MLKQALFSHISTEAEEETEGVHEAVVPERPPQGRASTSSHREDPRPPAGLAELPQTPEHNGGFVVLDFGGGSESSTDDDGGVGGDVGIDMRRLLSFSSQAGARRAQPQQAAQDPPAPPAGRPAVPEGSGDEVQRAGDTHTARPPPTPMTTAMRFSDGGLPSLSRFVPLRGHFPPVESLKI</sequence>
<dbReference type="Ensembl" id="ENSGACT00000027622.1">
    <property type="protein sequence ID" value="ENSGACP00000027570.1"/>
    <property type="gene ID" value="ENSGACG00000020852.1"/>
</dbReference>
<feature type="compositionally biased region" description="Basic and acidic residues" evidence="1">
    <location>
        <begin position="131"/>
        <end position="140"/>
    </location>
</feature>